<dbReference type="RefSeq" id="WP_012963523.1">
    <property type="nucleotide sequence ID" value="NC_013799.1"/>
</dbReference>
<keyword evidence="2" id="KW-1185">Reference proteome</keyword>
<dbReference type="Proteomes" id="UP000002574">
    <property type="component" value="Chromosome"/>
</dbReference>
<reference evidence="1 2" key="1">
    <citation type="journal article" date="2010" name="J. Bacteriol.">
        <title>Complete genome sequence of the thermophilic, obligately chemolithoautotrophic hydrogen-oxidizing bacterium Hydrogenobacter thermophilus TK-6.</title>
        <authorList>
            <person name="Arai H."/>
            <person name="Kanbe H."/>
            <person name="Ishii M."/>
            <person name="Igarashi Y."/>
        </authorList>
    </citation>
    <scope>NUCLEOTIDE SEQUENCE [LARGE SCALE GENOMIC DNA]</scope>
    <source>
        <strain evidence="2">DSM 6534 / IAM 12695 / TK-6 [Tokyo]</strain>
    </source>
</reference>
<dbReference type="AlphaFoldDB" id="D3DHP1"/>
<evidence type="ECO:0000313" key="1">
    <source>
        <dbReference type="EMBL" id="BAI69343.1"/>
    </source>
</evidence>
<evidence type="ECO:0000313" key="2">
    <source>
        <dbReference type="Proteomes" id="UP000002574"/>
    </source>
</evidence>
<accession>D3DHP1</accession>
<name>D3DHP1_HYDTT</name>
<dbReference type="SUPFAM" id="SSF46785">
    <property type="entry name" value="Winged helix' DNA-binding domain"/>
    <property type="match status" value="1"/>
</dbReference>
<sequence length="95" mass="11259">MRKQVNYLILKFLEQVYPDSLTVKMIEALLADWRIFTDSKKLLEKNIKYLLDKGYIEVLEVELPTHHTKIQKLRLTAKGKALMEKELIDEQVEEV</sequence>
<dbReference type="KEGG" id="hth:HTH_0884"/>
<evidence type="ECO:0008006" key="3">
    <source>
        <dbReference type="Google" id="ProtNLM"/>
    </source>
</evidence>
<organism evidence="1 2">
    <name type="scientific">Hydrogenobacter thermophilus (strain DSM 6534 / IAM 12695 / TK-6)</name>
    <dbReference type="NCBI Taxonomy" id="608538"/>
    <lineage>
        <taxon>Bacteria</taxon>
        <taxon>Pseudomonadati</taxon>
        <taxon>Aquificota</taxon>
        <taxon>Aquificia</taxon>
        <taxon>Aquificales</taxon>
        <taxon>Aquificaceae</taxon>
        <taxon>Hydrogenobacter</taxon>
    </lineage>
</organism>
<dbReference type="STRING" id="608538.HTH_0884"/>
<proteinExistence type="predicted"/>
<protein>
    <recommendedName>
        <fullName evidence="3">ArnR1-like winged helix-turn-helix domain-containing protein</fullName>
    </recommendedName>
</protein>
<dbReference type="InterPro" id="IPR036390">
    <property type="entry name" value="WH_DNA-bd_sf"/>
</dbReference>
<dbReference type="EMBL" id="AP011112">
    <property type="protein sequence ID" value="BAI69343.1"/>
    <property type="molecule type" value="Genomic_DNA"/>
</dbReference>
<dbReference type="KEGG" id="hte:Hydth_0884"/>
<dbReference type="eggNOG" id="ENOG502ZF7F">
    <property type="taxonomic scope" value="Bacteria"/>
</dbReference>
<gene>
    <name evidence="1" type="ordered locus">HTH_0884</name>
</gene>